<keyword evidence="1" id="KW-0175">Coiled coil</keyword>
<gene>
    <name evidence="2" type="ORF">BTO20_21735</name>
</gene>
<proteinExistence type="predicted"/>
<reference evidence="2 3" key="1">
    <citation type="submission" date="2017-04" db="EMBL/GenBank/DDBJ databases">
        <title>Whole Genome Sequence of 1,4-Dioxane Degrading Bacterium Mycobacterium dioxanotrophicus PH-06.</title>
        <authorList>
            <person name="He Y."/>
        </authorList>
    </citation>
    <scope>NUCLEOTIDE SEQUENCE [LARGE SCALE GENOMIC DNA]</scope>
    <source>
        <strain evidence="2 3">PH-06</strain>
    </source>
</reference>
<dbReference type="Proteomes" id="UP000195331">
    <property type="component" value="Chromosome"/>
</dbReference>
<evidence type="ECO:0000313" key="3">
    <source>
        <dbReference type="Proteomes" id="UP000195331"/>
    </source>
</evidence>
<dbReference type="KEGG" id="mdx:BTO20_21735"/>
<name>A0A1Y0C6T8_9MYCO</name>
<evidence type="ECO:0000256" key="1">
    <source>
        <dbReference type="SAM" id="Coils"/>
    </source>
</evidence>
<organism evidence="2 3">
    <name type="scientific">Mycobacterium dioxanotrophicus</name>
    <dbReference type="NCBI Taxonomy" id="482462"/>
    <lineage>
        <taxon>Bacteria</taxon>
        <taxon>Bacillati</taxon>
        <taxon>Actinomycetota</taxon>
        <taxon>Actinomycetes</taxon>
        <taxon>Mycobacteriales</taxon>
        <taxon>Mycobacteriaceae</taxon>
        <taxon>Mycobacterium</taxon>
    </lineage>
</organism>
<sequence length="144" mass="15920">MAEFLLASTERNMALARRWSDSLLTTFADQSEDARATLSTLTASLEAMERVLASQEETNRALRLSLQGYRQIVDRYLTAQERTARLVQTSVDDLKTAGDSQMEAAKALLTPSAWSAPTEAVAQLMSMWAGAFTRSDDESSAEHR</sequence>
<keyword evidence="3" id="KW-1185">Reference proteome</keyword>
<dbReference type="AlphaFoldDB" id="A0A1Y0C6T8"/>
<accession>A0A1Y0C6T8</accession>
<protein>
    <submittedName>
        <fullName evidence="2">Uncharacterized protein</fullName>
    </submittedName>
</protein>
<feature type="coiled-coil region" evidence="1">
    <location>
        <begin position="38"/>
        <end position="65"/>
    </location>
</feature>
<evidence type="ECO:0000313" key="2">
    <source>
        <dbReference type="EMBL" id="ART70807.1"/>
    </source>
</evidence>
<dbReference type="EMBL" id="CP020809">
    <property type="protein sequence ID" value="ART70807.1"/>
    <property type="molecule type" value="Genomic_DNA"/>
</dbReference>